<keyword evidence="6" id="KW-0675">Receptor</keyword>
<evidence type="ECO:0000256" key="2">
    <source>
        <dbReference type="ARBA" id="ARBA00022692"/>
    </source>
</evidence>
<keyword evidence="5 10" id="KW-0472">Membrane</keyword>
<feature type="compositionally biased region" description="Acidic residues" evidence="9">
    <location>
        <begin position="175"/>
        <end position="190"/>
    </location>
</feature>
<evidence type="ECO:0000256" key="10">
    <source>
        <dbReference type="SAM" id="Phobius"/>
    </source>
</evidence>
<keyword evidence="13" id="KW-1185">Reference proteome</keyword>
<evidence type="ECO:0000256" key="7">
    <source>
        <dbReference type="ARBA" id="ARBA00023180"/>
    </source>
</evidence>
<evidence type="ECO:0000256" key="5">
    <source>
        <dbReference type="ARBA" id="ARBA00023136"/>
    </source>
</evidence>
<evidence type="ECO:0000256" key="6">
    <source>
        <dbReference type="ARBA" id="ARBA00023170"/>
    </source>
</evidence>
<evidence type="ECO:0000313" key="12">
    <source>
        <dbReference type="EMBL" id="GMI41236.1"/>
    </source>
</evidence>
<feature type="compositionally biased region" description="Low complexity" evidence="9">
    <location>
        <begin position="136"/>
        <end position="148"/>
    </location>
</feature>
<dbReference type="PROSITE" id="PS50259">
    <property type="entry name" value="G_PROTEIN_RECEP_F3_4"/>
    <property type="match status" value="1"/>
</dbReference>
<organism evidence="12 13">
    <name type="scientific">Triparma columacea</name>
    <dbReference type="NCBI Taxonomy" id="722753"/>
    <lineage>
        <taxon>Eukaryota</taxon>
        <taxon>Sar</taxon>
        <taxon>Stramenopiles</taxon>
        <taxon>Ochrophyta</taxon>
        <taxon>Bolidophyceae</taxon>
        <taxon>Parmales</taxon>
        <taxon>Triparmaceae</taxon>
        <taxon>Triparma</taxon>
    </lineage>
</organism>
<dbReference type="OrthoDB" id="2150267at2759"/>
<evidence type="ECO:0000256" key="4">
    <source>
        <dbReference type="ARBA" id="ARBA00023040"/>
    </source>
</evidence>
<comment type="caution">
    <text evidence="12">The sequence shown here is derived from an EMBL/GenBank/DDBJ whole genome shotgun (WGS) entry which is preliminary data.</text>
</comment>
<dbReference type="EMBL" id="BRYA01000145">
    <property type="protein sequence ID" value="GMI41236.1"/>
    <property type="molecule type" value="Genomic_DNA"/>
</dbReference>
<feature type="transmembrane region" description="Helical" evidence="10">
    <location>
        <begin position="253"/>
        <end position="278"/>
    </location>
</feature>
<comment type="subcellular location">
    <subcellularLocation>
        <location evidence="1">Membrane</location>
        <topology evidence="1">Multi-pass membrane protein</topology>
    </subcellularLocation>
</comment>
<dbReference type="Pfam" id="PF00003">
    <property type="entry name" value="7tm_3"/>
    <property type="match status" value="1"/>
</dbReference>
<keyword evidence="2 10" id="KW-0812">Transmembrane</keyword>
<evidence type="ECO:0000256" key="3">
    <source>
        <dbReference type="ARBA" id="ARBA00022989"/>
    </source>
</evidence>
<reference evidence="13" key="1">
    <citation type="journal article" date="2023" name="Commun. Biol.">
        <title>Genome analysis of Parmales, the sister group of diatoms, reveals the evolutionary specialization of diatoms from phago-mixotrophs to photoautotrophs.</title>
        <authorList>
            <person name="Ban H."/>
            <person name="Sato S."/>
            <person name="Yoshikawa S."/>
            <person name="Yamada K."/>
            <person name="Nakamura Y."/>
            <person name="Ichinomiya M."/>
            <person name="Sato N."/>
            <person name="Blanc-Mathieu R."/>
            <person name="Endo H."/>
            <person name="Kuwata A."/>
            <person name="Ogata H."/>
        </authorList>
    </citation>
    <scope>NUCLEOTIDE SEQUENCE [LARGE SCALE GENOMIC DNA]</scope>
</reference>
<dbReference type="GO" id="GO:0038039">
    <property type="term" value="C:G protein-coupled receptor heterodimeric complex"/>
    <property type="evidence" value="ECO:0007669"/>
    <property type="project" value="TreeGrafter"/>
</dbReference>
<keyword evidence="8" id="KW-0807">Transducer</keyword>
<feature type="domain" description="G-protein coupled receptors family 3 profile" evidence="11">
    <location>
        <begin position="293"/>
        <end position="512"/>
    </location>
</feature>
<dbReference type="InterPro" id="IPR002455">
    <property type="entry name" value="GPCR3_GABA-B"/>
</dbReference>
<dbReference type="GO" id="GO:0004965">
    <property type="term" value="F:G protein-coupled GABA receptor activity"/>
    <property type="evidence" value="ECO:0007669"/>
    <property type="project" value="InterPro"/>
</dbReference>
<feature type="transmembrane region" description="Helical" evidence="10">
    <location>
        <begin position="373"/>
        <end position="395"/>
    </location>
</feature>
<evidence type="ECO:0000313" key="13">
    <source>
        <dbReference type="Proteomes" id="UP001165065"/>
    </source>
</evidence>
<feature type="transmembrane region" description="Helical" evidence="10">
    <location>
        <begin position="299"/>
        <end position="320"/>
    </location>
</feature>
<feature type="compositionally biased region" description="Pro residues" evidence="9">
    <location>
        <begin position="149"/>
        <end position="158"/>
    </location>
</feature>
<protein>
    <recommendedName>
        <fullName evidence="11">G-protein coupled receptors family 3 profile domain-containing protein</fullName>
    </recommendedName>
</protein>
<dbReference type="Proteomes" id="UP001165065">
    <property type="component" value="Unassembled WGS sequence"/>
</dbReference>
<name>A0A9W7GDN8_9STRA</name>
<dbReference type="InterPro" id="IPR017978">
    <property type="entry name" value="GPCR_3_C"/>
</dbReference>
<accession>A0A9W7GDN8</accession>
<evidence type="ECO:0000259" key="11">
    <source>
        <dbReference type="PROSITE" id="PS50259"/>
    </source>
</evidence>
<keyword evidence="4" id="KW-0297">G-protein coupled receptor</keyword>
<gene>
    <name evidence="12" type="ORF">TrCOL_g13428</name>
</gene>
<feature type="region of interest" description="Disordered" evidence="9">
    <location>
        <begin position="580"/>
        <end position="603"/>
    </location>
</feature>
<evidence type="ECO:0000256" key="8">
    <source>
        <dbReference type="ARBA" id="ARBA00023224"/>
    </source>
</evidence>
<dbReference type="PANTHER" id="PTHR10519:SF20">
    <property type="entry name" value="G-PROTEIN COUPLED RECEPTOR 156-RELATED"/>
    <property type="match status" value="1"/>
</dbReference>
<feature type="transmembrane region" description="Helical" evidence="10">
    <location>
        <begin position="332"/>
        <end position="353"/>
    </location>
</feature>
<sequence length="625" mass="66495">MSDSRSLPGLPSPSDVKSTTFLSFYMGDLAGIADCCNWSEQESVLVNSFAFSTLASAIWNLWKEFTEDSPEIRVVDGPHNFWVSPGQTLETFQLTEHAGMDGGMWTFSGFDPQELVKFICGVDTGDEGAGDGSGAGTPAPVSPSTSSPSPAPSLPPSRPNSTAPNPHPTPKPNNDLEEGAQDDVGDEDSFDGSQDVGSALASSSNCSFSSYASHQSPCTAAGVRTITFDFLPGYKHCDASFLPAKIEDHHCDFLAPLSLLGVFVFLHSALAIFTVGRLAFQLCHHEKKNALAIRMSQPLLTKIFLSGCASACVCNVFYLGPNTDVTCNLRTWSFNIFFTLSYAALNLKLYRVYVVFKRGAVDGTAGKKVGNRYLLTVLAKFLCFEISLLAGFLLVDPEHSAPVTTHFSNVYSIEDTDCVQGTVAQGVTIFVWKAFMTCVGIYLAQETRGLPSPNLCESTDIQDCTIEAAMGYGFYLVMSSAVDSNGAKMALKTVCISMIAVNGATKIFRPKVSLARVEKSIGDEASNHEAIVGMGRPISQRTSAMITTGKRHFEKGPGGTFGAAVGSTKKMRLSVGANSPIVPDDDEGGGNAGLSGHLTPTGEDLELGSGFNGVFDDAMNASCSH</sequence>
<keyword evidence="7" id="KW-0325">Glycoprotein</keyword>
<feature type="region of interest" description="Disordered" evidence="9">
    <location>
        <begin position="127"/>
        <end position="197"/>
    </location>
</feature>
<evidence type="ECO:0000256" key="1">
    <source>
        <dbReference type="ARBA" id="ARBA00004141"/>
    </source>
</evidence>
<dbReference type="PANTHER" id="PTHR10519">
    <property type="entry name" value="GABA-B RECEPTOR"/>
    <property type="match status" value="1"/>
</dbReference>
<evidence type="ECO:0000256" key="9">
    <source>
        <dbReference type="SAM" id="MobiDB-lite"/>
    </source>
</evidence>
<dbReference type="AlphaFoldDB" id="A0A9W7GDN8"/>
<proteinExistence type="predicted"/>
<keyword evidence="3 10" id="KW-1133">Transmembrane helix</keyword>